<evidence type="ECO:0000256" key="3">
    <source>
        <dbReference type="ARBA" id="ARBA00022898"/>
    </source>
</evidence>
<dbReference type="InterPro" id="IPR027278">
    <property type="entry name" value="ACCD_DCysDesulf"/>
</dbReference>
<dbReference type="Pfam" id="PF00291">
    <property type="entry name" value="PALP"/>
    <property type="match status" value="1"/>
</dbReference>
<evidence type="ECO:0000256" key="5">
    <source>
        <dbReference type="PIRSR" id="PIRSR006278-2"/>
    </source>
</evidence>
<dbReference type="PIRSF" id="PIRSF006278">
    <property type="entry name" value="ACCD_DCysDesulf"/>
    <property type="match status" value="1"/>
</dbReference>
<evidence type="ECO:0000259" key="6">
    <source>
        <dbReference type="Pfam" id="PF00291"/>
    </source>
</evidence>
<feature type="active site" description="Nucleophile" evidence="4">
    <location>
        <position position="78"/>
    </location>
</feature>
<dbReference type="STRING" id="260552.Mag101_07515"/>
<feature type="domain" description="Tryptophan synthase beta chain-like PALP" evidence="6">
    <location>
        <begin position="32"/>
        <end position="283"/>
    </location>
</feature>
<accession>A0A1Q2M5K2</accession>
<name>A0A1Q2M5K2_9GAMM</name>
<comment type="similarity">
    <text evidence="2">Belongs to the ACC deaminase/D-cysteine desulfhydrase family.</text>
</comment>
<gene>
    <name evidence="7" type="ORF">Mag101_07515</name>
</gene>
<reference evidence="7" key="1">
    <citation type="submission" date="2017-02" db="EMBL/GenBank/DDBJ databases">
        <title>Genome of Microbulbifer agarilyticus GP101.</title>
        <authorList>
            <person name="Jung J."/>
            <person name="Bae S.S."/>
            <person name="Baek K."/>
        </authorList>
    </citation>
    <scope>NUCLEOTIDE SEQUENCE [LARGE SCALE GENOMIC DNA]</scope>
    <source>
        <strain evidence="7">GP101</strain>
    </source>
</reference>
<dbReference type="OrthoDB" id="9801249at2"/>
<evidence type="ECO:0000256" key="1">
    <source>
        <dbReference type="ARBA" id="ARBA00001933"/>
    </source>
</evidence>
<dbReference type="KEGG" id="maga:Mag101_07515"/>
<organism evidence="7 8">
    <name type="scientific">Microbulbifer agarilyticus</name>
    <dbReference type="NCBI Taxonomy" id="260552"/>
    <lineage>
        <taxon>Bacteria</taxon>
        <taxon>Pseudomonadati</taxon>
        <taxon>Pseudomonadota</taxon>
        <taxon>Gammaproteobacteria</taxon>
        <taxon>Cellvibrionales</taxon>
        <taxon>Microbulbiferaceae</taxon>
        <taxon>Microbulbifer</taxon>
    </lineage>
</organism>
<proteinExistence type="inferred from homology"/>
<evidence type="ECO:0000313" key="7">
    <source>
        <dbReference type="EMBL" id="AQQ67502.1"/>
    </source>
</evidence>
<sequence>MVRYLTELNLNAFVDAAENVPYQQINSDLFPNLDLWVRRDDLIDPVISGNKAYKLIYNLIEARKRGKDTIVTCGGAWSNHIHATAAAGLRFGFKTIGIIRGERVREMSPMLQDAERFGMSLRFVSRSQYRHRHESNFMECVGLCKKMSWFVPEGGANNQGAMGVRLLGKIITKTSPVSFGECWVACGTGVTLGGLITSLPTKTKTVGVAVLRAKSSILKAVEELGRAAGGVAHDSWQLIDNGHQGGYAKNTKSLDAFMKQMDSMTGIGLDHVYTAKVMYSLAKRFGIRMGNGRATHLNRVLLMHSGGLQGRRGFA</sequence>
<comment type="cofactor">
    <cofactor evidence="1">
        <name>pyridoxal 5'-phosphate</name>
        <dbReference type="ChEBI" id="CHEBI:597326"/>
    </cofactor>
</comment>
<dbReference type="InterPro" id="IPR001926">
    <property type="entry name" value="TrpB-like_PALP"/>
</dbReference>
<dbReference type="EMBL" id="CP019650">
    <property type="protein sequence ID" value="AQQ67502.1"/>
    <property type="molecule type" value="Genomic_DNA"/>
</dbReference>
<keyword evidence="3 5" id="KW-0663">Pyridoxal phosphate</keyword>
<dbReference type="InterPro" id="IPR036052">
    <property type="entry name" value="TrpB-like_PALP_sf"/>
</dbReference>
<evidence type="ECO:0000256" key="2">
    <source>
        <dbReference type="ARBA" id="ARBA00008639"/>
    </source>
</evidence>
<evidence type="ECO:0000256" key="4">
    <source>
        <dbReference type="PIRSR" id="PIRSR006278-1"/>
    </source>
</evidence>
<dbReference type="Proteomes" id="UP000188219">
    <property type="component" value="Chromosome"/>
</dbReference>
<feature type="modified residue" description="N6-(pyridoxal phosphate)lysine" evidence="5">
    <location>
        <position position="51"/>
    </location>
</feature>
<evidence type="ECO:0000313" key="8">
    <source>
        <dbReference type="Proteomes" id="UP000188219"/>
    </source>
</evidence>
<dbReference type="RefSeq" id="WP_077402948.1">
    <property type="nucleotide sequence ID" value="NZ_CP019650.1"/>
</dbReference>
<dbReference type="SUPFAM" id="SSF53686">
    <property type="entry name" value="Tryptophan synthase beta subunit-like PLP-dependent enzymes"/>
    <property type="match status" value="1"/>
</dbReference>
<protein>
    <recommendedName>
        <fullName evidence="6">Tryptophan synthase beta chain-like PALP domain-containing protein</fullName>
    </recommendedName>
</protein>
<dbReference type="AlphaFoldDB" id="A0A1Q2M5K2"/>
<dbReference type="Gene3D" id="3.40.50.1100">
    <property type="match status" value="2"/>
</dbReference>
<dbReference type="PANTHER" id="PTHR43780:SF2">
    <property type="entry name" value="1-AMINOCYCLOPROPANE-1-CARBOXYLATE DEAMINASE-RELATED"/>
    <property type="match status" value="1"/>
</dbReference>
<dbReference type="GO" id="GO:0019148">
    <property type="term" value="F:D-cysteine desulfhydrase activity"/>
    <property type="evidence" value="ECO:0007669"/>
    <property type="project" value="TreeGrafter"/>
</dbReference>
<keyword evidence="8" id="KW-1185">Reference proteome</keyword>
<dbReference type="PANTHER" id="PTHR43780">
    <property type="entry name" value="1-AMINOCYCLOPROPANE-1-CARBOXYLATE DEAMINASE-RELATED"/>
    <property type="match status" value="1"/>
</dbReference>